<dbReference type="RefSeq" id="XP_033767472.1">
    <property type="nucleotide sequence ID" value="XM_033911581.1"/>
</dbReference>
<dbReference type="GeneID" id="54631825"/>
<keyword evidence="6" id="KW-0677">Repeat</keyword>
<dbReference type="GO" id="GO:0031505">
    <property type="term" value="P:fungal-type cell wall organization"/>
    <property type="evidence" value="ECO:0007669"/>
    <property type="project" value="UniProtKB-ARBA"/>
</dbReference>
<evidence type="ECO:0000256" key="4">
    <source>
        <dbReference type="ARBA" id="ARBA00022685"/>
    </source>
</evidence>
<evidence type="ECO:0000256" key="1">
    <source>
        <dbReference type="ARBA" id="ARBA00004191"/>
    </source>
</evidence>
<feature type="domain" description="Cell wall mannoprotein PIR1-like C-terminal" evidence="9">
    <location>
        <begin position="174"/>
        <end position="248"/>
    </location>
</feature>
<evidence type="ECO:0000256" key="5">
    <source>
        <dbReference type="ARBA" id="ARBA00022729"/>
    </source>
</evidence>
<dbReference type="KEGG" id="spao:SPAR_K00570"/>
<organism evidence="10">
    <name type="scientific">Saccharomyces paradoxus</name>
    <name type="common">Yeast</name>
    <name type="synonym">Saccharomyces douglasii</name>
    <dbReference type="NCBI Taxonomy" id="27291"/>
    <lineage>
        <taxon>Eukaryota</taxon>
        <taxon>Fungi</taxon>
        <taxon>Dikarya</taxon>
        <taxon>Ascomycota</taxon>
        <taxon>Saccharomycotina</taxon>
        <taxon>Saccharomycetes</taxon>
        <taxon>Saccharomycetales</taxon>
        <taxon>Saccharomycetaceae</taxon>
        <taxon>Saccharomyces</taxon>
    </lineage>
</organism>
<keyword evidence="4" id="KW-0165">Cleavage on pair of basic residues</keyword>
<evidence type="ECO:0000256" key="3">
    <source>
        <dbReference type="ARBA" id="ARBA00022525"/>
    </source>
</evidence>
<dbReference type="InterPro" id="IPR051153">
    <property type="entry name" value="Yeast_CWMannoprotein_PIR"/>
</dbReference>
<evidence type="ECO:0000256" key="6">
    <source>
        <dbReference type="ARBA" id="ARBA00022737"/>
    </source>
</evidence>
<keyword evidence="2" id="KW-0134">Cell wall</keyword>
<evidence type="ECO:0000256" key="2">
    <source>
        <dbReference type="ARBA" id="ARBA00022512"/>
    </source>
</evidence>
<evidence type="ECO:0000256" key="7">
    <source>
        <dbReference type="ARBA" id="ARBA00038219"/>
    </source>
</evidence>
<name>A0A8B8UUM7_SACPA</name>
<dbReference type="Pfam" id="PF22799">
    <property type="entry name" value="PIR1-like_C"/>
    <property type="match status" value="1"/>
</dbReference>
<comment type="subcellular location">
    <subcellularLocation>
        <location evidence="1">Secreted</location>
        <location evidence="1">Cell wall</location>
    </subcellularLocation>
</comment>
<dbReference type="PANTHER" id="PTHR47254">
    <property type="entry name" value="CELL WALL MANNOPROTEIN CIS3-RELATED"/>
    <property type="match status" value="1"/>
</dbReference>
<dbReference type="GO" id="GO:0005199">
    <property type="term" value="F:structural constituent of cell wall"/>
    <property type="evidence" value="ECO:0007669"/>
    <property type="project" value="InterPro"/>
</dbReference>
<dbReference type="GO" id="GO:0009277">
    <property type="term" value="C:fungal-type cell wall"/>
    <property type="evidence" value="ECO:0007669"/>
    <property type="project" value="TreeGrafter"/>
</dbReference>
<dbReference type="PANTHER" id="PTHR47254:SF1">
    <property type="entry name" value="CELL WALL MANNOPROTEIN CIS3-RELATED"/>
    <property type="match status" value="1"/>
</dbReference>
<dbReference type="AlphaFoldDB" id="A0A8B8UUM7"/>
<dbReference type="InterPro" id="IPR000420">
    <property type="entry name" value="Yeast_PIR_rpt"/>
</dbReference>
<proteinExistence type="inferred from homology"/>
<feature type="repeat" description="PIR1/2/3" evidence="8">
    <location>
        <begin position="63"/>
        <end position="81"/>
    </location>
</feature>
<dbReference type="PROSITE" id="PS50256">
    <property type="entry name" value="PIR_REPEAT_2"/>
    <property type="match status" value="1"/>
</dbReference>
<keyword evidence="3" id="KW-0964">Secreted</keyword>
<keyword evidence="5" id="KW-0732">Signal</keyword>
<comment type="similarity">
    <text evidence="7">Belongs to the PIR protein family.</text>
</comment>
<reference evidence="10" key="1">
    <citation type="journal article" date="2017" name="Nat. Genet.">
        <title>Contrasting evolutionary genome dynamics between domesticated and wild yeasts.</title>
        <authorList>
            <person name="Yue J.X."/>
            <person name="Li J."/>
            <person name="Aigrain L."/>
            <person name="Hallin J."/>
            <person name="Persson K."/>
            <person name="Oliver K."/>
            <person name="Bergstrom A."/>
            <person name="Coupland P."/>
            <person name="Warringer J."/>
            <person name="Lagomarsino M.C."/>
            <person name="Fischer G."/>
            <person name="Durbin R."/>
            <person name="Liti G."/>
        </authorList>
    </citation>
    <scope>NUCLEOTIDE SEQUENCE</scope>
    <source>
        <strain evidence="10">CBS432</strain>
    </source>
</reference>
<evidence type="ECO:0000259" key="9">
    <source>
        <dbReference type="Pfam" id="PF22799"/>
    </source>
</evidence>
<reference evidence="10" key="2">
    <citation type="submission" date="2020-01" db="EMBL/GenBank/DDBJ databases">
        <title>Population-level Yeast Reference Genomes.</title>
        <authorList>
            <person name="Yue J.-X."/>
        </authorList>
    </citation>
    <scope>NUCLEOTIDE SEQUENCE</scope>
    <source>
        <strain evidence="10">CBS432</strain>
    </source>
</reference>
<gene>
    <name evidence="10" type="ORF">SPAR_K00570</name>
</gene>
<evidence type="ECO:0000256" key="8">
    <source>
        <dbReference type="PROSITE-ProRule" id="PRU00149"/>
    </source>
</evidence>
<dbReference type="InterPro" id="IPR054508">
    <property type="entry name" value="PIR1-like_C"/>
</dbReference>
<reference evidence="10" key="4">
    <citation type="submission" date="2025-08" db="UniProtKB">
        <authorList>
            <consortium name="RefSeq"/>
        </authorList>
    </citation>
    <scope>IDENTIFICATION</scope>
    <source>
        <strain evidence="10">CBS432</strain>
    </source>
</reference>
<dbReference type="OrthoDB" id="5415592at2759"/>
<dbReference type="VEuPathDB" id="FungiDB:SPAR_K00570"/>
<accession>A0A8B8UUM7</accession>
<protein>
    <recommendedName>
        <fullName evidence="9">Cell wall mannoprotein PIR1-like C-terminal domain-containing protein</fullName>
    </recommendedName>
</protein>
<sequence>MRFKHVDLIIASLSNVTAQWYTPGEPWSNSTPSATISCGTTDLTSAFGIAVKTIATASAEVKRDLISQIADGQIQATAVPTNTASILISDNADITTTLTRTFIITVREGATATKVADWSGSSNKKPTSTLSPRLSISSAIPSTSAVIYQTTTAVFLENSSCSSDGILKVTLKGGILTDGKARIGSIVANGQFQSDGPPPQAGGIYAAGWSITPEGNLALGDEDIFYQCSSGSFYNLYDEKIGEQCSQIYIQAVSLLSC</sequence>
<reference evidence="10" key="3">
    <citation type="submission" date="2025-07" db="EMBL/GenBank/DDBJ databases">
        <authorList>
            <consortium name="NCBI Genome Project"/>
        </authorList>
    </citation>
    <scope>NUCLEOTIDE SEQUENCE</scope>
    <source>
        <strain evidence="10">CBS432</strain>
    </source>
</reference>
<evidence type="ECO:0000313" key="10">
    <source>
        <dbReference type="RefSeq" id="XP_033767472.1"/>
    </source>
</evidence>